<dbReference type="Proteomes" id="UP000008783">
    <property type="component" value="Unassembled WGS sequence"/>
</dbReference>
<reference evidence="3" key="2">
    <citation type="journal article" date="2011" name="Proc. Natl. Acad. Sci. U.S.A.">
        <title>Obligate biotrophy features unraveled by the genomic analysis of rust fungi.</title>
        <authorList>
            <person name="Duplessis S."/>
            <person name="Cuomo C.A."/>
            <person name="Lin Y.-C."/>
            <person name="Aerts A."/>
            <person name="Tisserant E."/>
            <person name="Veneault-Fourrey C."/>
            <person name="Joly D.L."/>
            <person name="Hacquard S."/>
            <person name="Amselem J."/>
            <person name="Cantarel B.L."/>
            <person name="Chiu R."/>
            <person name="Coutinho P.M."/>
            <person name="Feau N."/>
            <person name="Field M."/>
            <person name="Frey P."/>
            <person name="Gelhaye E."/>
            <person name="Goldberg J."/>
            <person name="Grabherr M.G."/>
            <person name="Kodira C.D."/>
            <person name="Kohler A."/>
            <person name="Kuees U."/>
            <person name="Lindquist E.A."/>
            <person name="Lucas S.M."/>
            <person name="Mago R."/>
            <person name="Mauceli E."/>
            <person name="Morin E."/>
            <person name="Murat C."/>
            <person name="Pangilinan J.L."/>
            <person name="Park R."/>
            <person name="Pearson M."/>
            <person name="Quesneville H."/>
            <person name="Rouhier N."/>
            <person name="Sakthikumar S."/>
            <person name="Salamov A.A."/>
            <person name="Schmutz J."/>
            <person name="Selles B."/>
            <person name="Shapiro H."/>
            <person name="Tanguay P."/>
            <person name="Tuskan G.A."/>
            <person name="Henrissat B."/>
            <person name="Van de Peer Y."/>
            <person name="Rouze P."/>
            <person name="Ellis J.G."/>
            <person name="Dodds P.N."/>
            <person name="Schein J.E."/>
            <person name="Zhong S."/>
            <person name="Hamelin R.C."/>
            <person name="Grigoriev I.V."/>
            <person name="Szabo L.J."/>
            <person name="Martin F."/>
        </authorList>
    </citation>
    <scope>NUCLEOTIDE SEQUENCE [LARGE SCALE GENOMIC DNA]</scope>
    <source>
        <strain evidence="3">CRL 75-36-700-3 / race SCCL</strain>
    </source>
</reference>
<dbReference type="InParanoid" id="E3KCD1"/>
<dbReference type="GeneID" id="10533916"/>
<dbReference type="VEuPathDB" id="FungiDB:PGTG_08128"/>
<reference key="1">
    <citation type="submission" date="2007-01" db="EMBL/GenBank/DDBJ databases">
        <title>The Genome Sequence of Puccinia graminis f. sp. tritici Strain CRL 75-36-700-3.</title>
        <authorList>
            <consortium name="The Broad Institute Genome Sequencing Platform"/>
            <person name="Birren B."/>
            <person name="Lander E."/>
            <person name="Galagan J."/>
            <person name="Nusbaum C."/>
            <person name="Devon K."/>
            <person name="Cuomo C."/>
            <person name="Jaffe D."/>
            <person name="Butler J."/>
            <person name="Alvarez P."/>
            <person name="Gnerre S."/>
            <person name="Grabherr M."/>
            <person name="Mauceli E."/>
            <person name="Brockman W."/>
            <person name="Young S."/>
            <person name="LaButti K."/>
            <person name="Sykes S."/>
            <person name="DeCaprio D."/>
            <person name="Crawford M."/>
            <person name="Koehrsen M."/>
            <person name="Engels R."/>
            <person name="Montgomery P."/>
            <person name="Pearson M."/>
            <person name="Howarth C."/>
            <person name="Larson L."/>
            <person name="White J."/>
            <person name="Zeng Q."/>
            <person name="Kodira C."/>
            <person name="Yandava C."/>
            <person name="Alvarado L."/>
            <person name="O'Leary S."/>
            <person name="Szabo L."/>
            <person name="Dean R."/>
            <person name="Schein J."/>
        </authorList>
    </citation>
    <scope>NUCLEOTIDE SEQUENCE</scope>
    <source>
        <strain>CRL 75-36-700-3</strain>
    </source>
</reference>
<dbReference type="KEGG" id="pgr:PGTG_08128"/>
<gene>
    <name evidence="2" type="ORF">PGTG_08128</name>
</gene>
<organism evidence="2 3">
    <name type="scientific">Puccinia graminis f. sp. tritici (strain CRL 75-36-700-3 / race SCCL)</name>
    <name type="common">Black stem rust fungus</name>
    <dbReference type="NCBI Taxonomy" id="418459"/>
    <lineage>
        <taxon>Eukaryota</taxon>
        <taxon>Fungi</taxon>
        <taxon>Dikarya</taxon>
        <taxon>Basidiomycota</taxon>
        <taxon>Pucciniomycotina</taxon>
        <taxon>Pucciniomycetes</taxon>
        <taxon>Pucciniales</taxon>
        <taxon>Pucciniaceae</taxon>
        <taxon>Puccinia</taxon>
    </lineage>
</organism>
<dbReference type="HOGENOM" id="CLU_191669_0_0_1"/>
<evidence type="ECO:0000256" key="1">
    <source>
        <dbReference type="SAM" id="MobiDB-lite"/>
    </source>
</evidence>
<sequence length="86" mass="9464">MDVDPKDTKLVKVQEKLAKLLSMVKQERKVWKEMEALLAEKEAQLTTKNPPQAPAAPVKGPKFGAPNKFDGTCGAKAEVFTNQVNL</sequence>
<protein>
    <submittedName>
        <fullName evidence="2">Uncharacterized protein</fullName>
    </submittedName>
</protein>
<name>E3KCD1_PUCGT</name>
<accession>E3KCD1</accession>
<dbReference type="EMBL" id="DS178280">
    <property type="protein sequence ID" value="EFP81879.2"/>
    <property type="molecule type" value="Genomic_DNA"/>
</dbReference>
<feature type="region of interest" description="Disordered" evidence="1">
    <location>
        <begin position="43"/>
        <end position="63"/>
    </location>
</feature>
<proteinExistence type="predicted"/>
<dbReference type="AlphaFoldDB" id="E3KCD1"/>
<dbReference type="RefSeq" id="XP_003326298.2">
    <property type="nucleotide sequence ID" value="XM_003326250.2"/>
</dbReference>
<evidence type="ECO:0000313" key="3">
    <source>
        <dbReference type="Proteomes" id="UP000008783"/>
    </source>
</evidence>
<keyword evidence="3" id="KW-1185">Reference proteome</keyword>
<evidence type="ECO:0000313" key="2">
    <source>
        <dbReference type="EMBL" id="EFP81879.2"/>
    </source>
</evidence>